<proteinExistence type="predicted"/>
<evidence type="ECO:0000313" key="1">
    <source>
        <dbReference type="EMBL" id="KUL48590.1"/>
    </source>
</evidence>
<dbReference type="AlphaFoldDB" id="A0A0X3VV89"/>
<dbReference type="EMBL" id="LLZJ01000374">
    <property type="protein sequence ID" value="KUL48590.1"/>
    <property type="molecule type" value="Genomic_DNA"/>
</dbReference>
<comment type="caution">
    <text evidence="1">The sequence shown here is derived from an EMBL/GenBank/DDBJ whole genome shotgun (WGS) entry which is preliminary data.</text>
</comment>
<organism evidence="1 2">
    <name type="scientific">Streptomyces violaceusniger</name>
    <dbReference type="NCBI Taxonomy" id="68280"/>
    <lineage>
        <taxon>Bacteria</taxon>
        <taxon>Bacillati</taxon>
        <taxon>Actinomycetota</taxon>
        <taxon>Actinomycetes</taxon>
        <taxon>Kitasatosporales</taxon>
        <taxon>Streptomycetaceae</taxon>
        <taxon>Streptomyces</taxon>
        <taxon>Streptomyces violaceusniger group</taxon>
    </lineage>
</organism>
<protein>
    <submittedName>
        <fullName evidence="1">Uncharacterized protein</fullName>
    </submittedName>
</protein>
<dbReference type="Proteomes" id="UP000053413">
    <property type="component" value="Unassembled WGS sequence"/>
</dbReference>
<gene>
    <name evidence="1" type="ORF">ADL28_28690</name>
</gene>
<accession>A0A0X3VV89</accession>
<sequence length="74" mass="7900">MLSVGLRERVHWWVTAVIFAFCGTLRITQPVALPPGWRIMARSMDSPAVGLPGLPGYTFPAESTAFVPGSPGSS</sequence>
<reference evidence="2" key="1">
    <citation type="submission" date="2015-10" db="EMBL/GenBank/DDBJ databases">
        <authorList>
            <person name="Ju K.-S."/>
            <person name="Doroghazi J.R."/>
            <person name="Metcalf W.W."/>
        </authorList>
    </citation>
    <scope>NUCLEOTIDE SEQUENCE [LARGE SCALE GENOMIC DNA]</scope>
    <source>
        <strain evidence="2">NRRL F-8817</strain>
    </source>
</reference>
<evidence type="ECO:0000313" key="2">
    <source>
        <dbReference type="Proteomes" id="UP000053413"/>
    </source>
</evidence>
<name>A0A0X3VV89_STRVO</name>